<dbReference type="SUPFAM" id="SSF55681">
    <property type="entry name" value="Class II aaRS and biotin synthetases"/>
    <property type="match status" value="1"/>
</dbReference>
<comment type="caution">
    <text evidence="24">The sequence shown here is derived from an EMBL/GenBank/DDBJ whole genome shotgun (WGS) entry which is preliminary data.</text>
</comment>
<feature type="domain" description="Aminoacyl-transfer RNA synthetases class-II family profile" evidence="22">
    <location>
        <begin position="408"/>
        <end position="897"/>
    </location>
</feature>
<feature type="repeat" description="Solcar" evidence="21">
    <location>
        <begin position="13"/>
        <end position="97"/>
    </location>
</feature>
<dbReference type="InterPro" id="IPR002314">
    <property type="entry name" value="aa-tRNA-synt_IIb"/>
</dbReference>
<dbReference type="AlphaFoldDB" id="A0A8S1GX03"/>
<dbReference type="PRINTS" id="PR01043">
    <property type="entry name" value="TRNASYNTHGLY"/>
</dbReference>
<dbReference type="PANTHER" id="PTHR10745:SF0">
    <property type="entry name" value="GLYCINE--TRNA LIGASE"/>
    <property type="match status" value="1"/>
</dbReference>
<evidence type="ECO:0000256" key="21">
    <source>
        <dbReference type="PROSITE-ProRule" id="PRU00282"/>
    </source>
</evidence>
<dbReference type="Gene3D" id="3.30.930.10">
    <property type="entry name" value="Bira Bifunctional Protein, Domain 2"/>
    <property type="match status" value="1"/>
</dbReference>
<keyword evidence="10" id="KW-0808">Transferase</keyword>
<dbReference type="GO" id="GO:0070150">
    <property type="term" value="P:mitochondrial glycyl-tRNA aminoacylation"/>
    <property type="evidence" value="ECO:0007669"/>
    <property type="project" value="TreeGrafter"/>
</dbReference>
<dbReference type="InterPro" id="IPR027031">
    <property type="entry name" value="Gly-tRNA_synthase/POLG2"/>
</dbReference>
<dbReference type="NCBIfam" id="TIGR00389">
    <property type="entry name" value="glyS_dimeric"/>
    <property type="match status" value="1"/>
</dbReference>
<evidence type="ECO:0000256" key="12">
    <source>
        <dbReference type="ARBA" id="ARBA00022741"/>
    </source>
</evidence>
<gene>
    <name evidence="24" type="ORF">CAUJ_LOCUS3838</name>
</gene>
<keyword evidence="12" id="KW-0547">Nucleotide-binding</keyword>
<dbReference type="GO" id="GO:0004820">
    <property type="term" value="F:glycine-tRNA ligase activity"/>
    <property type="evidence" value="ECO:0007669"/>
    <property type="project" value="UniProtKB-EC"/>
</dbReference>
<evidence type="ECO:0000256" key="14">
    <source>
        <dbReference type="ARBA" id="ARBA00022917"/>
    </source>
</evidence>
<dbReference type="PROSITE" id="PS50862">
    <property type="entry name" value="AA_TRNA_LIGASE_II"/>
    <property type="match status" value="1"/>
</dbReference>
<accession>A0A8S1GX03</accession>
<evidence type="ECO:0000313" key="25">
    <source>
        <dbReference type="Proteomes" id="UP000835052"/>
    </source>
</evidence>
<evidence type="ECO:0000256" key="7">
    <source>
        <dbReference type="ARBA" id="ARBA00019404"/>
    </source>
</evidence>
<dbReference type="Gene3D" id="3.30.40.230">
    <property type="match status" value="1"/>
</dbReference>
<dbReference type="FunFam" id="3.30.930.10:FF:000010">
    <property type="entry name" value="Glycyl-tRNA synthetase 1"/>
    <property type="match status" value="1"/>
</dbReference>
<dbReference type="InterPro" id="IPR004154">
    <property type="entry name" value="Anticodon-bd"/>
</dbReference>
<dbReference type="Gene3D" id="1.10.287.10">
    <property type="entry name" value="S15/NS1, RNA-binding"/>
    <property type="match status" value="1"/>
</dbReference>
<evidence type="ECO:0000256" key="3">
    <source>
        <dbReference type="ARBA" id="ARBA00006375"/>
    </source>
</evidence>
<dbReference type="FunFam" id="3.30.40.230:FF:000001">
    <property type="entry name" value="Glycine--tRNA ligase"/>
    <property type="match status" value="1"/>
</dbReference>
<evidence type="ECO:0000256" key="10">
    <source>
        <dbReference type="ARBA" id="ARBA00022679"/>
    </source>
</evidence>
<keyword evidence="8" id="KW-0963">Cytoplasm</keyword>
<keyword evidence="16" id="KW-0030">Aminoacyl-tRNA synthetase</keyword>
<evidence type="ECO:0000256" key="19">
    <source>
        <dbReference type="ARBA" id="ARBA00049523"/>
    </source>
</evidence>
<dbReference type="Proteomes" id="UP000835052">
    <property type="component" value="Unassembled WGS sequence"/>
</dbReference>
<keyword evidence="14" id="KW-0648">Protein biosynthesis</keyword>
<feature type="domain" description="WHEP-TRS" evidence="23">
    <location>
        <begin position="351"/>
        <end position="407"/>
    </location>
</feature>
<evidence type="ECO:0000256" key="6">
    <source>
        <dbReference type="ARBA" id="ARBA00012829"/>
    </source>
</evidence>
<dbReference type="GO" id="GO:0016020">
    <property type="term" value="C:membrane"/>
    <property type="evidence" value="ECO:0007669"/>
    <property type="project" value="UniProtKB-SubCell"/>
</dbReference>
<comment type="similarity">
    <text evidence="3">Belongs to the mitochondrial carrier (TC 2.A.29) family.</text>
</comment>
<dbReference type="Pfam" id="PF00587">
    <property type="entry name" value="tRNA-synt_2b"/>
    <property type="match status" value="1"/>
</dbReference>
<keyword evidence="11 21" id="KW-0812">Transmembrane</keyword>
<dbReference type="InterPro" id="IPR036621">
    <property type="entry name" value="Anticodon-bd_dom_sf"/>
</dbReference>
<dbReference type="SUPFAM" id="SSF52954">
    <property type="entry name" value="Class II aaRS ABD-related"/>
    <property type="match status" value="1"/>
</dbReference>
<dbReference type="FunFam" id="3.30.720.200:FF:000001">
    <property type="entry name" value="Glycine--tRNA ligase 2"/>
    <property type="match status" value="1"/>
</dbReference>
<proteinExistence type="inferred from homology"/>
<evidence type="ECO:0000313" key="24">
    <source>
        <dbReference type="EMBL" id="CAD6187919.1"/>
    </source>
</evidence>
<feature type="repeat" description="Solcar" evidence="21">
    <location>
        <begin position="207"/>
        <end position="289"/>
    </location>
</feature>
<dbReference type="InterPro" id="IPR023395">
    <property type="entry name" value="MCP_dom_sf"/>
</dbReference>
<dbReference type="InterPro" id="IPR045864">
    <property type="entry name" value="aa-tRNA-synth_II/BPL/LPL"/>
</dbReference>
<dbReference type="FunFam" id="1.10.287.10:FF:000022">
    <property type="entry name" value="Glycine--tRNA ligase"/>
    <property type="match status" value="1"/>
</dbReference>
<evidence type="ECO:0000256" key="17">
    <source>
        <dbReference type="ARBA" id="ARBA00030057"/>
    </source>
</evidence>
<evidence type="ECO:0000259" key="22">
    <source>
        <dbReference type="PROSITE" id="PS50862"/>
    </source>
</evidence>
<dbReference type="Gene3D" id="3.30.720.200">
    <property type="match status" value="1"/>
</dbReference>
<evidence type="ECO:0000256" key="15">
    <source>
        <dbReference type="ARBA" id="ARBA00023136"/>
    </source>
</evidence>
<dbReference type="CDD" id="cd00774">
    <property type="entry name" value="GlyRS-like_core"/>
    <property type="match status" value="1"/>
</dbReference>
<comment type="subunit">
    <text evidence="5">Homodimer.</text>
</comment>
<organism evidence="24 25">
    <name type="scientific">Caenorhabditis auriculariae</name>
    <dbReference type="NCBI Taxonomy" id="2777116"/>
    <lineage>
        <taxon>Eukaryota</taxon>
        <taxon>Metazoa</taxon>
        <taxon>Ecdysozoa</taxon>
        <taxon>Nematoda</taxon>
        <taxon>Chromadorea</taxon>
        <taxon>Rhabditida</taxon>
        <taxon>Rhabditina</taxon>
        <taxon>Rhabditomorpha</taxon>
        <taxon>Rhabditoidea</taxon>
        <taxon>Rhabditidae</taxon>
        <taxon>Peloderinae</taxon>
        <taxon>Caenorhabditis</taxon>
    </lineage>
</organism>
<keyword evidence="25" id="KW-1185">Reference proteome</keyword>
<dbReference type="FunFam" id="3.40.50.800:FF:000004">
    <property type="entry name" value="Glycine--tRNA ligase 2"/>
    <property type="match status" value="1"/>
</dbReference>
<evidence type="ECO:0000256" key="9">
    <source>
        <dbReference type="ARBA" id="ARBA00022598"/>
    </source>
</evidence>
<dbReference type="InterPro" id="IPR006195">
    <property type="entry name" value="aa-tRNA-synth_II"/>
</dbReference>
<name>A0A8S1GX03_9PELO</name>
<evidence type="ECO:0000256" key="2">
    <source>
        <dbReference type="ARBA" id="ARBA00004496"/>
    </source>
</evidence>
<dbReference type="GO" id="GO:0005524">
    <property type="term" value="F:ATP binding"/>
    <property type="evidence" value="ECO:0007669"/>
    <property type="project" value="UniProtKB-KW"/>
</dbReference>
<dbReference type="InterPro" id="IPR018108">
    <property type="entry name" value="MCP_transmembrane"/>
</dbReference>
<protein>
    <recommendedName>
        <fullName evidence="7">Glycine--tRNA ligase</fullName>
        <ecNumber evidence="6">6.1.1.14</ecNumber>
    </recommendedName>
    <alternativeName>
        <fullName evidence="17">Diadenosine tetraphosphate synthetase</fullName>
    </alternativeName>
    <alternativeName>
        <fullName evidence="20">Glycyl-tRNA synthetase</fullName>
    </alternativeName>
</protein>
<dbReference type="PANTHER" id="PTHR10745">
    <property type="entry name" value="GLYCYL-TRNA SYNTHETASE/DNA POLYMERASE SUBUNIT GAMMA-2"/>
    <property type="match status" value="1"/>
</dbReference>
<dbReference type="Gene3D" id="3.40.50.800">
    <property type="entry name" value="Anticodon-binding domain"/>
    <property type="match status" value="1"/>
</dbReference>
<dbReference type="SUPFAM" id="SSF103506">
    <property type="entry name" value="Mitochondrial carrier"/>
    <property type="match status" value="1"/>
</dbReference>
<dbReference type="Pfam" id="PF00153">
    <property type="entry name" value="Mito_carr"/>
    <property type="match status" value="3"/>
</dbReference>
<dbReference type="CDD" id="cd00935">
    <property type="entry name" value="GlyRS_RNA"/>
    <property type="match status" value="1"/>
</dbReference>
<dbReference type="SMART" id="SM00991">
    <property type="entry name" value="WHEP-TRS"/>
    <property type="match status" value="1"/>
</dbReference>
<dbReference type="Gene3D" id="1.50.40.10">
    <property type="entry name" value="Mitochondrial carrier domain"/>
    <property type="match status" value="1"/>
</dbReference>
<comment type="subcellular location">
    <subcellularLocation>
        <location evidence="2">Cytoplasm</location>
    </subcellularLocation>
    <subcellularLocation>
        <location evidence="1">Membrane</location>
        <topology evidence="1">Multi-pass membrane protein</topology>
    </subcellularLocation>
</comment>
<dbReference type="InterPro" id="IPR033731">
    <property type="entry name" value="GlyRS-like_core"/>
</dbReference>
<dbReference type="GO" id="GO:0016740">
    <property type="term" value="F:transferase activity"/>
    <property type="evidence" value="ECO:0007669"/>
    <property type="project" value="UniProtKB-KW"/>
</dbReference>
<dbReference type="GO" id="GO:0005739">
    <property type="term" value="C:mitochondrion"/>
    <property type="evidence" value="ECO:0007669"/>
    <property type="project" value="TreeGrafter"/>
</dbReference>
<evidence type="ECO:0000256" key="4">
    <source>
        <dbReference type="ARBA" id="ARBA00008226"/>
    </source>
</evidence>
<evidence type="ECO:0000256" key="13">
    <source>
        <dbReference type="ARBA" id="ARBA00022840"/>
    </source>
</evidence>
<dbReference type="SUPFAM" id="SSF47060">
    <property type="entry name" value="S15/NS1 RNA-binding domain"/>
    <property type="match status" value="1"/>
</dbReference>
<reference evidence="24" key="1">
    <citation type="submission" date="2020-10" db="EMBL/GenBank/DDBJ databases">
        <authorList>
            <person name="Kikuchi T."/>
        </authorList>
    </citation>
    <scope>NUCLEOTIDE SEQUENCE</scope>
    <source>
        <strain evidence="24">NKZ352</strain>
    </source>
</reference>
<dbReference type="InterPro" id="IPR000738">
    <property type="entry name" value="WHEP-TRS_dom"/>
</dbReference>
<comment type="similarity">
    <text evidence="4">Belongs to the class-II aminoacyl-tRNA synthetase family.</text>
</comment>
<dbReference type="CDD" id="cd00858">
    <property type="entry name" value="GlyRS_anticodon"/>
    <property type="match status" value="1"/>
</dbReference>
<dbReference type="Pfam" id="PF00458">
    <property type="entry name" value="WHEP-TRS"/>
    <property type="match status" value="1"/>
</dbReference>
<keyword evidence="9" id="KW-0436">Ligase</keyword>
<keyword evidence="15 21" id="KW-0472">Membrane</keyword>
<dbReference type="PROSITE" id="PS51185">
    <property type="entry name" value="WHEP_TRS_2"/>
    <property type="match status" value="1"/>
</dbReference>
<dbReference type="OrthoDB" id="57698at2759"/>
<sequence length="1018" mass="114063">MSHGSTSSGSLFKDGAIDLIAGTLGGVANVYAGQPLDTVKVKVQTFPHLYNNWVTCLKDTYRLDGVRGLYAGTLPALAANVAENAVLFTAYGYCQKLVGVAAGRSDVSNMTPLENAFSGSLAAVFAAAVLCPTELVKCRLQAAREMKQKCTPASVCRDMYREKGLRGFFVGMTPTLAREVPGYFCFFGAYETCRYLLASEDQSKEEIGLFKTALSGSVGGMALWTSIFPADVVKSRMQVSGGGSFGRIIVEIVRNEGLRGLYKGLLPTNIRTCFASGCLFVAYEESRKYSFFLISRVFSSSVKPEFFKVEVVTNNHRVGRKKVVQERFTKQFRHRVSDYLKAMSCPEIEEKLAPLRAAVKECGDLVRDLKGKGAAKIDIDKAVVELKARKKKLEETEIALAPKEASFDRLKLEDLLKRRFFYDQSFAIYGGVTGLYDFGPMGCALKSNMLQEWRKHFILEEGMLEVDCTSLTPEPVLKASGHVDRFADWMVKDTKNGECFRADHLIKNSVEKLLQDKKTSSETRDQLQDVLARLEGFDDKDMHEVISRFNFKSPITGNDLTAPIAFNLMFPTQIGPTGDFKAFLRPETAQGIFVNFKRLLEFNQGKLPFAAAQIGTGFRNEISPRQGLIRVREFTMCEIEHFVDPEDKKLAKFSKVANERLTLFSACNQMDGQPAQQMAIGEAVQKKVVANETLGYYMARCQQYLHKVGIDPRRMRFRQHLSNEMAHYAQDCWDAEILTSYGWIECVGNADRACYDLQQHYKATNVKLTAEKKLPAPRNVSVVEPQPNMALLGKSFKKDAKKIQAALSSLPEEEVVAMKKELQENKKYELKVDSESFTLTPETVAVKRFEKTVHVEEITPSVIEPSYGIGRIMYSLLEHSFRQREGDEQRTFLSLKPLVAPIKCSVLPISANEKLSVIIEAVKEELAKHDMSFKVDDSSGSIGRRYARTDEIGIPFGVTVDFESEAKPWTVTLRHAESMAQVRLELSELGRVVSDLVSNRLTWSDVQDKYPKFETKAE</sequence>
<comment type="catalytic activity">
    <reaction evidence="18">
        <text>2 ATP + H(+) = P(1),P(4)-bis(5'-adenosyl) tetraphosphate + diphosphate</text>
        <dbReference type="Rhea" id="RHEA:34935"/>
        <dbReference type="ChEBI" id="CHEBI:15378"/>
        <dbReference type="ChEBI" id="CHEBI:30616"/>
        <dbReference type="ChEBI" id="CHEBI:33019"/>
        <dbReference type="ChEBI" id="CHEBI:58141"/>
    </reaction>
    <physiologicalReaction direction="left-to-right" evidence="18">
        <dbReference type="Rhea" id="RHEA:34936"/>
    </physiologicalReaction>
</comment>
<dbReference type="Pfam" id="PF03129">
    <property type="entry name" value="HGTP_anticodon"/>
    <property type="match status" value="1"/>
</dbReference>
<dbReference type="EC" id="6.1.1.14" evidence="6"/>
<dbReference type="FunFam" id="1.50.40.10:FF:000146">
    <property type="entry name" value="Uncharacterized protein, isoform B"/>
    <property type="match status" value="1"/>
</dbReference>
<dbReference type="NCBIfam" id="NF003211">
    <property type="entry name" value="PRK04173.1"/>
    <property type="match status" value="1"/>
</dbReference>
<evidence type="ECO:0000256" key="5">
    <source>
        <dbReference type="ARBA" id="ARBA00011738"/>
    </source>
</evidence>
<comment type="catalytic activity">
    <reaction evidence="19">
        <text>tRNA(Gly) + glycine + ATP = glycyl-tRNA(Gly) + AMP + diphosphate</text>
        <dbReference type="Rhea" id="RHEA:16013"/>
        <dbReference type="Rhea" id="RHEA-COMP:9664"/>
        <dbReference type="Rhea" id="RHEA-COMP:9683"/>
        <dbReference type="ChEBI" id="CHEBI:30616"/>
        <dbReference type="ChEBI" id="CHEBI:33019"/>
        <dbReference type="ChEBI" id="CHEBI:57305"/>
        <dbReference type="ChEBI" id="CHEBI:78442"/>
        <dbReference type="ChEBI" id="CHEBI:78522"/>
        <dbReference type="ChEBI" id="CHEBI:456215"/>
        <dbReference type="EC" id="6.1.1.14"/>
    </reaction>
    <physiologicalReaction direction="left-to-right" evidence="19">
        <dbReference type="Rhea" id="RHEA:16014"/>
    </physiologicalReaction>
</comment>
<evidence type="ECO:0000256" key="18">
    <source>
        <dbReference type="ARBA" id="ARBA00048436"/>
    </source>
</evidence>
<evidence type="ECO:0000256" key="8">
    <source>
        <dbReference type="ARBA" id="ARBA00022490"/>
    </source>
</evidence>
<dbReference type="InterPro" id="IPR002315">
    <property type="entry name" value="tRNA-synt_gly"/>
</dbReference>
<keyword evidence="13" id="KW-0067">ATP-binding</keyword>
<dbReference type="EMBL" id="CAJGYM010000007">
    <property type="protein sequence ID" value="CAD6187919.1"/>
    <property type="molecule type" value="Genomic_DNA"/>
</dbReference>
<evidence type="ECO:0000256" key="1">
    <source>
        <dbReference type="ARBA" id="ARBA00004141"/>
    </source>
</evidence>
<evidence type="ECO:0000256" key="11">
    <source>
        <dbReference type="ARBA" id="ARBA00022692"/>
    </source>
</evidence>
<dbReference type="InterPro" id="IPR009068">
    <property type="entry name" value="uS15_NS1_RNA-bd_sf"/>
</dbReference>
<evidence type="ECO:0000256" key="20">
    <source>
        <dbReference type="ARBA" id="ARBA00078924"/>
    </source>
</evidence>
<evidence type="ECO:0000259" key="23">
    <source>
        <dbReference type="PROSITE" id="PS51185"/>
    </source>
</evidence>
<feature type="repeat" description="Solcar" evidence="21">
    <location>
        <begin position="110"/>
        <end position="196"/>
    </location>
</feature>
<evidence type="ECO:0000256" key="16">
    <source>
        <dbReference type="ARBA" id="ARBA00023146"/>
    </source>
</evidence>
<dbReference type="PROSITE" id="PS50920">
    <property type="entry name" value="SOLCAR"/>
    <property type="match status" value="3"/>
</dbReference>